<dbReference type="OrthoDB" id="427030at2759"/>
<dbReference type="AlphaFoldDB" id="A0A7J5Z823"/>
<dbReference type="Proteomes" id="UP000518266">
    <property type="component" value="Unassembled WGS sequence"/>
</dbReference>
<dbReference type="EMBL" id="JAAKFY010000004">
    <property type="protein sequence ID" value="KAF3857750.1"/>
    <property type="molecule type" value="Genomic_DNA"/>
</dbReference>
<comment type="caution">
    <text evidence="2">The sequence shown here is derived from an EMBL/GenBank/DDBJ whole genome shotgun (WGS) entry which is preliminary data.</text>
</comment>
<protein>
    <submittedName>
        <fullName evidence="2">Uncharacterized protein</fullName>
    </submittedName>
</protein>
<evidence type="ECO:0000256" key="1">
    <source>
        <dbReference type="SAM" id="MobiDB-lite"/>
    </source>
</evidence>
<sequence length="91" mass="10102">MTSHRVLQSQLSSIMEALTRAAVLEISELLEESCAGWKSEISRSNMENQALRRRLELLETVITRGGRLDSGGGEEEAAGGKKWEKTPFLRA</sequence>
<gene>
    <name evidence="2" type="ORF">F7725_010951</name>
</gene>
<reference evidence="2 3" key="1">
    <citation type="submission" date="2020-03" db="EMBL/GenBank/DDBJ databases">
        <title>Dissostichus mawsoni Genome sequencing and assembly.</title>
        <authorList>
            <person name="Park H."/>
        </authorList>
    </citation>
    <scope>NUCLEOTIDE SEQUENCE [LARGE SCALE GENOMIC DNA]</scope>
    <source>
        <strain evidence="2">DM0001</strain>
        <tissue evidence="2">Muscle</tissue>
    </source>
</reference>
<accession>A0A7J5Z823</accession>
<feature type="region of interest" description="Disordered" evidence="1">
    <location>
        <begin position="66"/>
        <end position="91"/>
    </location>
</feature>
<organism evidence="2 3">
    <name type="scientific">Dissostichus mawsoni</name>
    <name type="common">Antarctic cod</name>
    <dbReference type="NCBI Taxonomy" id="36200"/>
    <lineage>
        <taxon>Eukaryota</taxon>
        <taxon>Metazoa</taxon>
        <taxon>Chordata</taxon>
        <taxon>Craniata</taxon>
        <taxon>Vertebrata</taxon>
        <taxon>Euteleostomi</taxon>
        <taxon>Actinopterygii</taxon>
        <taxon>Neopterygii</taxon>
        <taxon>Teleostei</taxon>
        <taxon>Neoteleostei</taxon>
        <taxon>Acanthomorphata</taxon>
        <taxon>Eupercaria</taxon>
        <taxon>Perciformes</taxon>
        <taxon>Notothenioidei</taxon>
        <taxon>Nototheniidae</taxon>
        <taxon>Dissostichus</taxon>
    </lineage>
</organism>
<evidence type="ECO:0000313" key="3">
    <source>
        <dbReference type="Proteomes" id="UP000518266"/>
    </source>
</evidence>
<evidence type="ECO:0000313" key="2">
    <source>
        <dbReference type="EMBL" id="KAF3857750.1"/>
    </source>
</evidence>
<proteinExistence type="predicted"/>
<feature type="compositionally biased region" description="Basic and acidic residues" evidence="1">
    <location>
        <begin position="78"/>
        <end position="91"/>
    </location>
</feature>
<name>A0A7J5Z823_DISMA</name>
<keyword evidence="3" id="KW-1185">Reference proteome</keyword>